<keyword evidence="4 5" id="KW-0804">Transcription</keyword>
<evidence type="ECO:0000256" key="4">
    <source>
        <dbReference type="ARBA" id="ARBA00023163"/>
    </source>
</evidence>
<comment type="similarity">
    <text evidence="5">Belongs to the sigma-70 factor family. RpoD/SigA subfamily.</text>
</comment>
<dbReference type="NCBIfam" id="TIGR02937">
    <property type="entry name" value="sigma70-ECF"/>
    <property type="match status" value="1"/>
</dbReference>
<dbReference type="InterPro" id="IPR007630">
    <property type="entry name" value="RNA_pol_sigma70_r4"/>
</dbReference>
<dbReference type="PROSITE" id="PS00716">
    <property type="entry name" value="SIGMA70_2"/>
    <property type="match status" value="1"/>
</dbReference>
<feature type="DNA-binding region" description="H-T-H motif" evidence="5">
    <location>
        <begin position="384"/>
        <end position="403"/>
    </location>
</feature>
<dbReference type="InterPro" id="IPR013325">
    <property type="entry name" value="RNA_pol_sigma_r2"/>
</dbReference>
<feature type="coiled-coil region" evidence="6">
    <location>
        <begin position="91"/>
        <end position="118"/>
    </location>
</feature>
<protein>
    <recommendedName>
        <fullName evidence="5">RNA polymerase sigma factor SigA</fullName>
    </recommendedName>
</protein>
<feature type="domain" description="RNA polymerase sigma-70" evidence="8">
    <location>
        <begin position="213"/>
        <end position="226"/>
    </location>
</feature>
<gene>
    <name evidence="5" type="primary">sigA</name>
    <name evidence="10" type="ORF">COU85_00955</name>
</gene>
<dbReference type="Pfam" id="PF04542">
    <property type="entry name" value="Sigma70_r2"/>
    <property type="match status" value="1"/>
</dbReference>
<dbReference type="Gene3D" id="1.10.601.10">
    <property type="entry name" value="RNA Polymerase Primary Sigma Factor"/>
    <property type="match status" value="2"/>
</dbReference>
<dbReference type="InterPro" id="IPR013324">
    <property type="entry name" value="RNA_pol_sigma_r3/r4-like"/>
</dbReference>
<feature type="domain" description="RNA polymerase sigma-70" evidence="9">
    <location>
        <begin position="383"/>
        <end position="409"/>
    </location>
</feature>
<dbReference type="InterPro" id="IPR007127">
    <property type="entry name" value="RNA_pol_sigma_70_r1_1"/>
</dbReference>
<dbReference type="InterPro" id="IPR028630">
    <property type="entry name" value="Sigma70_RpoD"/>
</dbReference>
<dbReference type="PANTHER" id="PTHR30603:SF60">
    <property type="entry name" value="RNA POLYMERASE SIGMA FACTOR RPOD"/>
    <property type="match status" value="1"/>
</dbReference>
<evidence type="ECO:0000259" key="9">
    <source>
        <dbReference type="PROSITE" id="PS00716"/>
    </source>
</evidence>
<dbReference type="PRINTS" id="PR00046">
    <property type="entry name" value="SIGMA70FCT"/>
</dbReference>
<evidence type="ECO:0000259" key="8">
    <source>
        <dbReference type="PROSITE" id="PS00715"/>
    </source>
</evidence>
<proteinExistence type="inferred from homology"/>
<dbReference type="InterPro" id="IPR036388">
    <property type="entry name" value="WH-like_DNA-bd_sf"/>
</dbReference>
<evidence type="ECO:0000256" key="6">
    <source>
        <dbReference type="SAM" id="Coils"/>
    </source>
</evidence>
<dbReference type="Proteomes" id="UP000231086">
    <property type="component" value="Unassembled WGS sequence"/>
</dbReference>
<keyword evidence="6" id="KW-0175">Coiled coil</keyword>
<evidence type="ECO:0000256" key="2">
    <source>
        <dbReference type="ARBA" id="ARBA00023082"/>
    </source>
</evidence>
<dbReference type="Pfam" id="PF03979">
    <property type="entry name" value="Sigma70_r1_1"/>
    <property type="match status" value="1"/>
</dbReference>
<dbReference type="Pfam" id="PF00140">
    <property type="entry name" value="Sigma70_r1_2"/>
    <property type="match status" value="1"/>
</dbReference>
<feature type="region of interest" description="Disordered" evidence="7">
    <location>
        <begin position="1"/>
        <end position="59"/>
    </location>
</feature>
<dbReference type="Pfam" id="PF04545">
    <property type="entry name" value="Sigma70_r4"/>
    <property type="match status" value="1"/>
</dbReference>
<evidence type="ECO:0000256" key="1">
    <source>
        <dbReference type="ARBA" id="ARBA00023015"/>
    </source>
</evidence>
<dbReference type="GO" id="GO:0006352">
    <property type="term" value="P:DNA-templated transcription initiation"/>
    <property type="evidence" value="ECO:0007669"/>
    <property type="project" value="UniProtKB-UniRule"/>
</dbReference>
<comment type="caution">
    <text evidence="5">Lacks conserved residue(s) required for the propagation of feature annotation.</text>
</comment>
<dbReference type="InterPro" id="IPR014284">
    <property type="entry name" value="RNA_pol_sigma-70_dom"/>
</dbReference>
<dbReference type="GO" id="GO:0005737">
    <property type="term" value="C:cytoplasm"/>
    <property type="evidence" value="ECO:0007669"/>
    <property type="project" value="UniProtKB-SubCell"/>
</dbReference>
<comment type="subcellular location">
    <subcellularLocation>
        <location evidence="5">Cytoplasm</location>
    </subcellularLocation>
</comment>
<comment type="function">
    <text evidence="5">Sigma factors are initiation factors that promote the attachment of RNA polymerase to specific initiation sites and are then released. This sigma factor is the primary sigma factor during exponential growth.</text>
</comment>
<comment type="caution">
    <text evidence="10">The sequence shown here is derived from an EMBL/GenBank/DDBJ whole genome shotgun (WGS) entry which is preliminary data.</text>
</comment>
<dbReference type="EMBL" id="PFEA01000019">
    <property type="protein sequence ID" value="PJE59924.1"/>
    <property type="molecule type" value="Genomic_DNA"/>
</dbReference>
<evidence type="ECO:0000313" key="11">
    <source>
        <dbReference type="Proteomes" id="UP000231086"/>
    </source>
</evidence>
<dbReference type="GO" id="GO:0016987">
    <property type="term" value="F:sigma factor activity"/>
    <property type="evidence" value="ECO:0007669"/>
    <property type="project" value="UniProtKB-UniRule"/>
</dbReference>
<dbReference type="FunFam" id="1.10.601.10:FF:000001">
    <property type="entry name" value="RNA polymerase sigma factor SigA"/>
    <property type="match status" value="1"/>
</dbReference>
<dbReference type="InterPro" id="IPR007624">
    <property type="entry name" value="RNA_pol_sigma70_r3"/>
</dbReference>
<comment type="subunit">
    <text evidence="5">Interacts transiently with the RNA polymerase catalytic core.</text>
</comment>
<keyword evidence="3 5" id="KW-0238">DNA-binding</keyword>
<feature type="region of interest" description="Sigma-70 factor domain-4" evidence="5">
    <location>
        <begin position="358"/>
        <end position="411"/>
    </location>
</feature>
<sequence length="421" mass="48253">MARQVKKTVKKKPATRAKNRKSATKKPRSSKKTKPATRKKAVSQKRPKRHPAVKRPTRRGRLLVTEGIIKILVKRGKQRGFLTESEIIHFVPEVERDIAGLEKLYDALEENNIRLLESGNLLVGEEKKGKSGEQGSKFIVNLPERNVLDSVQMYLREIGKVPLLSGEEEVELAKKIEQGDEAAKQKMTNANLRLVVSIAKRYVGRSPNLTLLDLIQEGNIGLFKAVEKFDYHRGYKFSTYATWWIRQAITRALADQARTIRIPVHMVETISKYTQVKRRLTQDLGREPLPEEIATEMEIEVAKVRQIMKISQETVSLEAPVGDDEEDSTLGEFILDEKTILPSQSAARKLLRRQLREILVDLSPREQKILKMRFGLRDGVTHTLEEVGREFGVTRERIRQIEAKALEKIRFHSRVNKLEGY</sequence>
<keyword evidence="1 5" id="KW-0805">Transcription regulation</keyword>
<evidence type="ECO:0000256" key="3">
    <source>
        <dbReference type="ARBA" id="ARBA00023125"/>
    </source>
</evidence>
<dbReference type="InterPro" id="IPR007627">
    <property type="entry name" value="RNA_pol_sigma70_r2"/>
</dbReference>
<dbReference type="InterPro" id="IPR000943">
    <property type="entry name" value="RNA_pol_sigma70"/>
</dbReference>
<organism evidence="10 11">
    <name type="scientific">Candidatus Portnoybacteria bacterium CG10_big_fil_rev_8_21_14_0_10_44_7</name>
    <dbReference type="NCBI Taxonomy" id="1974816"/>
    <lineage>
        <taxon>Bacteria</taxon>
        <taxon>Candidatus Portnoyibacteriota</taxon>
    </lineage>
</organism>
<feature type="short sequence motif" description="Interaction with polymerase core subunit RpoC" evidence="5">
    <location>
        <begin position="213"/>
        <end position="216"/>
    </location>
</feature>
<accession>A0A2M8KJ21</accession>
<dbReference type="SUPFAM" id="SSF88659">
    <property type="entry name" value="Sigma3 and sigma4 domains of RNA polymerase sigma factors"/>
    <property type="match status" value="2"/>
</dbReference>
<dbReference type="PROSITE" id="PS00715">
    <property type="entry name" value="SIGMA70_1"/>
    <property type="match status" value="1"/>
</dbReference>
<dbReference type="InterPro" id="IPR042189">
    <property type="entry name" value="RNA_pol_sigma_70_r1_1_sf"/>
</dbReference>
<dbReference type="Pfam" id="PF04539">
    <property type="entry name" value="Sigma70_r3"/>
    <property type="match status" value="1"/>
</dbReference>
<name>A0A2M8KJ21_9BACT</name>
<dbReference type="Gene3D" id="1.10.220.120">
    <property type="entry name" value="Sigma-70 factor, region 1.1"/>
    <property type="match status" value="1"/>
</dbReference>
<dbReference type="Gene3D" id="1.10.10.10">
    <property type="entry name" value="Winged helix-like DNA-binding domain superfamily/Winged helix DNA-binding domain"/>
    <property type="match status" value="2"/>
</dbReference>
<dbReference type="HAMAP" id="MF_00963">
    <property type="entry name" value="Sigma70_RpoD_SigA"/>
    <property type="match status" value="1"/>
</dbReference>
<evidence type="ECO:0000256" key="7">
    <source>
        <dbReference type="SAM" id="MobiDB-lite"/>
    </source>
</evidence>
<dbReference type="CDD" id="cd06171">
    <property type="entry name" value="Sigma70_r4"/>
    <property type="match status" value="1"/>
</dbReference>
<dbReference type="InterPro" id="IPR050239">
    <property type="entry name" value="Sigma-70_RNA_pol_init_factors"/>
</dbReference>
<evidence type="ECO:0000256" key="5">
    <source>
        <dbReference type="HAMAP-Rule" id="MF_00963"/>
    </source>
</evidence>
<dbReference type="InterPro" id="IPR009042">
    <property type="entry name" value="RNA_pol_sigma70_r1_2"/>
</dbReference>
<dbReference type="AlphaFoldDB" id="A0A2M8KJ21"/>
<dbReference type="GO" id="GO:0003677">
    <property type="term" value="F:DNA binding"/>
    <property type="evidence" value="ECO:0007669"/>
    <property type="project" value="UniProtKB-UniRule"/>
</dbReference>
<dbReference type="SUPFAM" id="SSF88946">
    <property type="entry name" value="Sigma2 domain of RNA polymerase sigma factors"/>
    <property type="match status" value="1"/>
</dbReference>
<evidence type="ECO:0000313" key="10">
    <source>
        <dbReference type="EMBL" id="PJE59924.1"/>
    </source>
</evidence>
<reference evidence="11" key="1">
    <citation type="submission" date="2017-09" db="EMBL/GenBank/DDBJ databases">
        <title>Depth-based differentiation of microbial function through sediment-hosted aquifers and enrichment of novel symbionts in the deep terrestrial subsurface.</title>
        <authorList>
            <person name="Probst A.J."/>
            <person name="Ladd B."/>
            <person name="Jarett J.K."/>
            <person name="Geller-Mcgrath D.E."/>
            <person name="Sieber C.M.K."/>
            <person name="Emerson J.B."/>
            <person name="Anantharaman K."/>
            <person name="Thomas B.C."/>
            <person name="Malmstrom R."/>
            <person name="Stieglmeier M."/>
            <person name="Klingl A."/>
            <person name="Woyke T."/>
            <person name="Ryan C.M."/>
            <person name="Banfield J.F."/>
        </authorList>
    </citation>
    <scope>NUCLEOTIDE SEQUENCE [LARGE SCALE GENOMIC DNA]</scope>
</reference>
<keyword evidence="5" id="KW-0963">Cytoplasm</keyword>
<keyword evidence="2 5" id="KW-0731">Sigma factor</keyword>
<dbReference type="PANTHER" id="PTHR30603">
    <property type="entry name" value="RNA POLYMERASE SIGMA FACTOR RPO"/>
    <property type="match status" value="1"/>
</dbReference>